<evidence type="ECO:0000256" key="1">
    <source>
        <dbReference type="SAM" id="SignalP"/>
    </source>
</evidence>
<gene>
    <name evidence="3" type="ORF">MIT9_P0385</name>
</gene>
<dbReference type="PANTHER" id="PTHR39200:SF1">
    <property type="entry name" value="AUTO-TRANSPORTER ADHESIN HEAD GIN DOMAIN-CONTAINING PROTEIN-RELATED"/>
    <property type="match status" value="1"/>
</dbReference>
<dbReference type="RefSeq" id="WP_317705757.1">
    <property type="nucleotide sequence ID" value="NZ_AP024714.1"/>
</dbReference>
<sequence>MRTHWLSPLLFPLLIAPAAAGTNTGKIVIDGIEYGQGVTRGDHRFATERRRLPCFDHIRLEASIDLEYTPGKRCEVILEGDSNLLPLIETRVTGGGLQIRTRRSFQTDGILRARVTSPDLRALTIQGSGDVYLNGIHSPELSVQVAGSGDIRGEGRVGRLDLTVDGSGDLDLGRLRAEAVKIRLRGSADVTVHASQRLEVDLSGAGDVSYYGHPAQVITHISGAGDVEAMD</sequence>
<proteinExistence type="predicted"/>
<reference evidence="4" key="1">
    <citation type="journal article" date="2024" name="Int. J. Syst. Evol. Microbiol.">
        <title>Methylomarinovum tepidoasis sp. nov., a moderately thermophilic methanotroph of the family Methylothermaceae isolated from a deep-sea hydrothermal field.</title>
        <authorList>
            <person name="Hirayama H."/>
            <person name="Takaki Y."/>
            <person name="Abe M."/>
            <person name="Miyazaki M."/>
            <person name="Uematsu K."/>
            <person name="Matsui Y."/>
            <person name="Takai K."/>
        </authorList>
    </citation>
    <scope>NUCLEOTIDE SEQUENCE [LARGE SCALE GENOMIC DNA]</scope>
    <source>
        <strain evidence="4">IT-9</strain>
    </source>
</reference>
<feature type="chain" id="PRO_5043863165" description="Putative auto-transporter adhesin head GIN domain-containing protein" evidence="1">
    <location>
        <begin position="21"/>
        <end position="231"/>
    </location>
</feature>
<feature type="signal peptide" evidence="1">
    <location>
        <begin position="1"/>
        <end position="20"/>
    </location>
</feature>
<name>A0AAU9C8P6_9GAMM</name>
<evidence type="ECO:0000313" key="4">
    <source>
        <dbReference type="Proteomes" id="UP001321825"/>
    </source>
</evidence>
<protein>
    <recommendedName>
        <fullName evidence="2">Putative auto-transporter adhesin head GIN domain-containing protein</fullName>
    </recommendedName>
</protein>
<dbReference type="PANTHER" id="PTHR39200">
    <property type="entry name" value="HYPOTHETICAL EXPORTED PROTEIN"/>
    <property type="match status" value="1"/>
</dbReference>
<keyword evidence="1" id="KW-0732">Signal</keyword>
<dbReference type="Proteomes" id="UP001321825">
    <property type="component" value="Chromosome"/>
</dbReference>
<evidence type="ECO:0000259" key="2">
    <source>
        <dbReference type="Pfam" id="PF10988"/>
    </source>
</evidence>
<keyword evidence="4" id="KW-1185">Reference proteome</keyword>
<accession>A0AAU9C8P6</accession>
<feature type="domain" description="Putative auto-transporter adhesin head GIN" evidence="2">
    <location>
        <begin position="55"/>
        <end position="214"/>
    </location>
</feature>
<dbReference type="Gene3D" id="2.160.20.120">
    <property type="match status" value="1"/>
</dbReference>
<dbReference type="KEGG" id="mcau:MIT9_P0385"/>
<organism evidence="3 4">
    <name type="scientific">Methylomarinovum caldicuralii</name>
    <dbReference type="NCBI Taxonomy" id="438856"/>
    <lineage>
        <taxon>Bacteria</taxon>
        <taxon>Pseudomonadati</taxon>
        <taxon>Pseudomonadota</taxon>
        <taxon>Gammaproteobacteria</taxon>
        <taxon>Methylococcales</taxon>
        <taxon>Methylothermaceae</taxon>
        <taxon>Methylomarinovum</taxon>
    </lineage>
</organism>
<dbReference type="EMBL" id="AP024714">
    <property type="protein sequence ID" value="BCX80809.1"/>
    <property type="molecule type" value="Genomic_DNA"/>
</dbReference>
<evidence type="ECO:0000313" key="3">
    <source>
        <dbReference type="EMBL" id="BCX80809.1"/>
    </source>
</evidence>
<dbReference type="AlphaFoldDB" id="A0AAU9C8P6"/>
<dbReference type="InterPro" id="IPR021255">
    <property type="entry name" value="DUF2807"/>
</dbReference>
<dbReference type="Pfam" id="PF10988">
    <property type="entry name" value="DUF2807"/>
    <property type="match status" value="1"/>
</dbReference>